<evidence type="ECO:0000313" key="3">
    <source>
        <dbReference type="Proteomes" id="UP000000768"/>
    </source>
</evidence>
<proteinExistence type="predicted"/>
<dbReference type="GO" id="GO:0005634">
    <property type="term" value="C:nucleus"/>
    <property type="evidence" value="ECO:0000318"/>
    <property type="project" value="GO_Central"/>
</dbReference>
<dbReference type="GO" id="GO:0043565">
    <property type="term" value="F:sequence-specific DNA binding"/>
    <property type="evidence" value="ECO:0000318"/>
    <property type="project" value="GO_Central"/>
</dbReference>
<gene>
    <name evidence="2" type="ORF">SORBI_3010G115450</name>
</gene>
<keyword evidence="3" id="KW-1185">Reference proteome</keyword>
<feature type="region of interest" description="Disordered" evidence="1">
    <location>
        <begin position="1"/>
        <end position="22"/>
    </location>
</feature>
<name>A0A1W0VSG6_SORBI</name>
<dbReference type="EMBL" id="CM000769">
    <property type="protein sequence ID" value="OQU76226.1"/>
    <property type="molecule type" value="Genomic_DNA"/>
</dbReference>
<dbReference type="InParanoid" id="A0A1W0VSG6"/>
<evidence type="ECO:0000313" key="2">
    <source>
        <dbReference type="EMBL" id="OQU76226.1"/>
    </source>
</evidence>
<dbReference type="STRING" id="4558.A0A1W0VSG6"/>
<evidence type="ECO:0000256" key="1">
    <source>
        <dbReference type="SAM" id="MobiDB-lite"/>
    </source>
</evidence>
<accession>A0A1W0VSG6</accession>
<reference evidence="3" key="2">
    <citation type="journal article" date="2018" name="Plant J.">
        <title>The Sorghum bicolor reference genome: improved assembly, gene annotations, a transcriptome atlas, and signatures of genome organization.</title>
        <authorList>
            <person name="McCormick R.F."/>
            <person name="Truong S.K."/>
            <person name="Sreedasyam A."/>
            <person name="Jenkins J."/>
            <person name="Shu S."/>
            <person name="Sims D."/>
            <person name="Kennedy M."/>
            <person name="Amirebrahimi M."/>
            <person name="Weers B.D."/>
            <person name="McKinley B."/>
            <person name="Mattison A."/>
            <person name="Morishige D.T."/>
            <person name="Grimwood J."/>
            <person name="Schmutz J."/>
            <person name="Mullet J.E."/>
        </authorList>
    </citation>
    <scope>NUCLEOTIDE SEQUENCE [LARGE SCALE GENOMIC DNA]</scope>
    <source>
        <strain evidence="3">cv. BTx623</strain>
    </source>
</reference>
<dbReference type="Gramene" id="OQU76226">
    <property type="protein sequence ID" value="OQU76226"/>
    <property type="gene ID" value="SORBI_3010G115450"/>
</dbReference>
<dbReference type="GO" id="GO:0006355">
    <property type="term" value="P:regulation of DNA-templated transcription"/>
    <property type="evidence" value="ECO:0000318"/>
    <property type="project" value="GO_Central"/>
</dbReference>
<reference evidence="2 3" key="1">
    <citation type="journal article" date="2009" name="Nature">
        <title>The Sorghum bicolor genome and the diversification of grasses.</title>
        <authorList>
            <person name="Paterson A.H."/>
            <person name="Bowers J.E."/>
            <person name="Bruggmann R."/>
            <person name="Dubchak I."/>
            <person name="Grimwood J."/>
            <person name="Gundlach H."/>
            <person name="Haberer G."/>
            <person name="Hellsten U."/>
            <person name="Mitros T."/>
            <person name="Poliakov A."/>
            <person name="Schmutz J."/>
            <person name="Spannagl M."/>
            <person name="Tang H."/>
            <person name="Wang X."/>
            <person name="Wicker T."/>
            <person name="Bharti A.K."/>
            <person name="Chapman J."/>
            <person name="Feltus F.A."/>
            <person name="Gowik U."/>
            <person name="Grigoriev I.V."/>
            <person name="Lyons E."/>
            <person name="Maher C.A."/>
            <person name="Martis M."/>
            <person name="Narechania A."/>
            <person name="Otillar R.P."/>
            <person name="Penning B.W."/>
            <person name="Salamov A.A."/>
            <person name="Wang Y."/>
            <person name="Zhang L."/>
            <person name="Carpita N.C."/>
            <person name="Freeling M."/>
            <person name="Gingle A.R."/>
            <person name="Hash C.T."/>
            <person name="Keller B."/>
            <person name="Klein P."/>
            <person name="Kresovich S."/>
            <person name="McCann M.C."/>
            <person name="Ming R."/>
            <person name="Peterson D.G."/>
            <person name="Mehboob-ur-Rahman"/>
            <person name="Ware D."/>
            <person name="Westhoff P."/>
            <person name="Mayer K.F."/>
            <person name="Messing J."/>
            <person name="Rokhsar D.S."/>
        </authorList>
    </citation>
    <scope>NUCLEOTIDE SEQUENCE [LARGE SCALE GENOMIC DNA]</scope>
    <source>
        <strain evidence="3">cv. BTx623</strain>
    </source>
</reference>
<dbReference type="GO" id="GO:0003700">
    <property type="term" value="F:DNA-binding transcription factor activity"/>
    <property type="evidence" value="ECO:0000318"/>
    <property type="project" value="GO_Central"/>
</dbReference>
<dbReference type="AlphaFoldDB" id="A0A1W0VSG6"/>
<protein>
    <submittedName>
        <fullName evidence="2">Uncharacterized protein</fullName>
    </submittedName>
</protein>
<dbReference type="Proteomes" id="UP000000768">
    <property type="component" value="Chromosome 10"/>
</dbReference>
<organism evidence="2 3">
    <name type="scientific">Sorghum bicolor</name>
    <name type="common">Sorghum</name>
    <name type="synonym">Sorghum vulgare</name>
    <dbReference type="NCBI Taxonomy" id="4558"/>
    <lineage>
        <taxon>Eukaryota</taxon>
        <taxon>Viridiplantae</taxon>
        <taxon>Streptophyta</taxon>
        <taxon>Embryophyta</taxon>
        <taxon>Tracheophyta</taxon>
        <taxon>Spermatophyta</taxon>
        <taxon>Magnoliopsida</taxon>
        <taxon>Liliopsida</taxon>
        <taxon>Poales</taxon>
        <taxon>Poaceae</taxon>
        <taxon>PACMAD clade</taxon>
        <taxon>Panicoideae</taxon>
        <taxon>Andropogonodae</taxon>
        <taxon>Andropogoneae</taxon>
        <taxon>Sorghinae</taxon>
        <taxon>Sorghum</taxon>
    </lineage>
</organism>
<sequence length="173" mass="18988">MADEAAMSNSKEARRRSHAHAAGELRAGGGRAVCIADVGRLQRLAHCFVEALEAREVAVARWDAVRVGRDPDMVLVVDSLFKLETLADDNLVMDRASPLDSVLGNIRRMRQAMFTHSVVNGLCGNSFLTRFRPSGRRSSTSQALFDVLDAMLSWGSEQCRVLEQDVCVVNVVT</sequence>